<feature type="transmembrane region" description="Helical" evidence="5">
    <location>
        <begin position="110"/>
        <end position="130"/>
    </location>
</feature>
<protein>
    <recommendedName>
        <fullName evidence="6">ABC transmembrane type-1 domain-containing protein</fullName>
    </recommendedName>
</protein>
<keyword evidence="5" id="KW-0813">Transport</keyword>
<feature type="domain" description="ABC transmembrane type-1" evidence="6">
    <location>
        <begin position="331"/>
        <end position="521"/>
    </location>
</feature>
<feature type="transmembrane region" description="Helical" evidence="5">
    <location>
        <begin position="498"/>
        <end position="522"/>
    </location>
</feature>
<comment type="subcellular location">
    <subcellularLocation>
        <location evidence="1 5">Cell membrane</location>
        <topology evidence="1 5">Multi-pass membrane protein</topology>
    </subcellularLocation>
</comment>
<dbReference type="SUPFAM" id="SSF161098">
    <property type="entry name" value="MetI-like"/>
    <property type="match status" value="1"/>
</dbReference>
<dbReference type="EMBL" id="BAABRL010000007">
    <property type="protein sequence ID" value="GAA5496248.1"/>
    <property type="molecule type" value="Genomic_DNA"/>
</dbReference>
<dbReference type="PANTHER" id="PTHR30325:SF0">
    <property type="entry name" value="INNER MEMBRANE ABC TRANSPORTER PERMEASE PROTEIN YEJE"/>
    <property type="match status" value="1"/>
</dbReference>
<comment type="caution">
    <text evidence="7">The sequence shown here is derived from an EMBL/GenBank/DDBJ whole genome shotgun (WGS) entry which is preliminary data.</text>
</comment>
<organism evidence="7 8">
    <name type="scientific">Rubritalea halochordaticola</name>
    <dbReference type="NCBI Taxonomy" id="714537"/>
    <lineage>
        <taxon>Bacteria</taxon>
        <taxon>Pseudomonadati</taxon>
        <taxon>Verrucomicrobiota</taxon>
        <taxon>Verrucomicrobiia</taxon>
        <taxon>Verrucomicrobiales</taxon>
        <taxon>Rubritaleaceae</taxon>
        <taxon>Rubritalea</taxon>
    </lineage>
</organism>
<evidence type="ECO:0000256" key="1">
    <source>
        <dbReference type="ARBA" id="ARBA00004651"/>
    </source>
</evidence>
<feature type="transmembrane region" description="Helical" evidence="5">
    <location>
        <begin position="340"/>
        <end position="363"/>
    </location>
</feature>
<reference evidence="7 8" key="1">
    <citation type="submission" date="2024-02" db="EMBL/GenBank/DDBJ databases">
        <title>Rubritalea halochordaticola NBRC 107102.</title>
        <authorList>
            <person name="Ichikawa N."/>
            <person name="Katano-Makiyama Y."/>
            <person name="Hidaka K."/>
        </authorList>
    </citation>
    <scope>NUCLEOTIDE SEQUENCE [LARGE SCALE GENOMIC DNA]</scope>
    <source>
        <strain evidence="7 8">NBRC 107102</strain>
    </source>
</reference>
<keyword evidence="8" id="KW-1185">Reference proteome</keyword>
<keyword evidence="3 5" id="KW-1133">Transmembrane helix</keyword>
<dbReference type="CDD" id="cd06261">
    <property type="entry name" value="TM_PBP2"/>
    <property type="match status" value="1"/>
</dbReference>
<evidence type="ECO:0000256" key="2">
    <source>
        <dbReference type="ARBA" id="ARBA00022692"/>
    </source>
</evidence>
<comment type="similarity">
    <text evidence="5">Belongs to the binding-protein-dependent transport system permease family.</text>
</comment>
<gene>
    <name evidence="7" type="ORF">Rhal01_02431</name>
</gene>
<dbReference type="InterPro" id="IPR000515">
    <property type="entry name" value="MetI-like"/>
</dbReference>
<name>A0ABP9V0M8_9BACT</name>
<feature type="transmembrane region" description="Helical" evidence="5">
    <location>
        <begin position="370"/>
        <end position="390"/>
    </location>
</feature>
<dbReference type="PANTHER" id="PTHR30325">
    <property type="entry name" value="MEMBRANE COMPONENT OF ABC TRANSPORTER"/>
    <property type="match status" value="1"/>
</dbReference>
<dbReference type="Gene3D" id="1.10.3720.10">
    <property type="entry name" value="MetI-like"/>
    <property type="match status" value="1"/>
</dbReference>
<feature type="transmembrane region" description="Helical" evidence="5">
    <location>
        <begin position="396"/>
        <end position="416"/>
    </location>
</feature>
<evidence type="ECO:0000256" key="3">
    <source>
        <dbReference type="ARBA" id="ARBA00022989"/>
    </source>
</evidence>
<evidence type="ECO:0000256" key="4">
    <source>
        <dbReference type="ARBA" id="ARBA00023136"/>
    </source>
</evidence>
<dbReference type="PROSITE" id="PS50928">
    <property type="entry name" value="ABC_TM1"/>
    <property type="match status" value="1"/>
</dbReference>
<sequence length="538" mass="59817">MFRKFGWLLTIAAVVAMLGEVLALQLPTLRWPFNTARQISWQSIKGINLHEDSMFSNFVSDGKFPLGGWIFCLILLFAGIMLLRAFPAGVDVLPVVQRRIQRFKSVRRGYISLMILLGLVLLASMDHLLVGKRALMVKYDGHLYFPALVREQYKGGKFGDEGDAREAEASYRNLKERFEREGGDNWVLMPLVPFDPTGDTVARPVVELKVKEGIVYDRDGKLYDGLASFMFPEKPQQEHIRFNYRKGIRQGEVVGSTIDGKRVLTGEYLDGELEKYELTLDGTDLESFMGLSDGVLRKVYYHPAPPLPSQGHLLGTNSSGNDILAYLFGGLQVNLKAAVIYVPIIYSIGVTIGLLMGLFGGIFDLVVQRIIEMFSNIPFLFVVIIFSGLASAEEKGLGMILGILILFGWMGMTYLMRTAALREKARDYVAAARVSGASTPRIVFKHILPNTVAILVTLVPFSVSGIIMALTSLDYLGFGLPESYATWGRLLNDGLSRLASPWIVTSAFFMLVATLILVTFVGEAVRDAFDPKKFTTYK</sequence>
<dbReference type="RefSeq" id="WP_346188947.1">
    <property type="nucleotide sequence ID" value="NZ_BAABRL010000007.1"/>
</dbReference>
<evidence type="ECO:0000313" key="8">
    <source>
        <dbReference type="Proteomes" id="UP001424741"/>
    </source>
</evidence>
<evidence type="ECO:0000313" key="7">
    <source>
        <dbReference type="EMBL" id="GAA5496248.1"/>
    </source>
</evidence>
<accession>A0ABP9V0M8</accession>
<feature type="transmembrane region" description="Helical" evidence="5">
    <location>
        <begin position="451"/>
        <end position="478"/>
    </location>
</feature>
<dbReference type="InterPro" id="IPR035906">
    <property type="entry name" value="MetI-like_sf"/>
</dbReference>
<keyword evidence="4 5" id="KW-0472">Membrane</keyword>
<keyword evidence="2 5" id="KW-0812">Transmembrane</keyword>
<dbReference type="Proteomes" id="UP001424741">
    <property type="component" value="Unassembled WGS sequence"/>
</dbReference>
<evidence type="ECO:0000259" key="6">
    <source>
        <dbReference type="PROSITE" id="PS50928"/>
    </source>
</evidence>
<proteinExistence type="inferred from homology"/>
<evidence type="ECO:0000256" key="5">
    <source>
        <dbReference type="RuleBase" id="RU363032"/>
    </source>
</evidence>
<feature type="transmembrane region" description="Helical" evidence="5">
    <location>
        <begin position="66"/>
        <end position="90"/>
    </location>
</feature>
<dbReference type="Pfam" id="PF00528">
    <property type="entry name" value="BPD_transp_1"/>
    <property type="match status" value="1"/>
</dbReference>